<dbReference type="EMBL" id="JARUJP010000030">
    <property type="protein sequence ID" value="MDW8802848.1"/>
    <property type="molecule type" value="Genomic_DNA"/>
</dbReference>
<keyword evidence="10" id="KW-0479">Metal-binding</keyword>
<keyword evidence="8 10" id="KW-0501">Molybdenum cofactor biosynthesis</keyword>
<dbReference type="InterPro" id="IPR038987">
    <property type="entry name" value="MoeA-like"/>
</dbReference>
<evidence type="ECO:0000256" key="5">
    <source>
        <dbReference type="ARBA" id="ARBA00013269"/>
    </source>
</evidence>
<dbReference type="Gene3D" id="3.90.105.10">
    <property type="entry name" value="Molybdopterin biosynthesis moea protein, domain 2"/>
    <property type="match status" value="1"/>
</dbReference>
<dbReference type="EC" id="2.10.1.1" evidence="5 10"/>
<dbReference type="SUPFAM" id="SSF53218">
    <property type="entry name" value="Molybdenum cofactor biosynthesis proteins"/>
    <property type="match status" value="1"/>
</dbReference>
<organism evidence="12 13">
    <name type="scientific">Clostridium tanneri</name>
    <dbReference type="NCBI Taxonomy" id="3037988"/>
    <lineage>
        <taxon>Bacteria</taxon>
        <taxon>Bacillati</taxon>
        <taxon>Bacillota</taxon>
        <taxon>Clostridia</taxon>
        <taxon>Eubacteriales</taxon>
        <taxon>Clostridiaceae</taxon>
        <taxon>Clostridium</taxon>
    </lineage>
</organism>
<gene>
    <name evidence="12" type="ORF">P8V03_17015</name>
</gene>
<evidence type="ECO:0000256" key="1">
    <source>
        <dbReference type="ARBA" id="ARBA00002901"/>
    </source>
</evidence>
<evidence type="ECO:0000256" key="4">
    <source>
        <dbReference type="ARBA" id="ARBA00010763"/>
    </source>
</evidence>
<keyword evidence="10" id="KW-0808">Transferase</keyword>
<dbReference type="Pfam" id="PF00994">
    <property type="entry name" value="MoCF_biosynth"/>
    <property type="match status" value="1"/>
</dbReference>
<dbReference type="InterPro" id="IPR005110">
    <property type="entry name" value="MoeA_linker/N"/>
</dbReference>
<dbReference type="SUPFAM" id="SSF63882">
    <property type="entry name" value="MoeA N-terminal region -like"/>
    <property type="match status" value="1"/>
</dbReference>
<evidence type="ECO:0000256" key="6">
    <source>
        <dbReference type="ARBA" id="ARBA00021108"/>
    </source>
</evidence>
<proteinExistence type="inferred from homology"/>
<comment type="similarity">
    <text evidence="4 10">Belongs to the MoeA family.</text>
</comment>
<dbReference type="RefSeq" id="WP_318799081.1">
    <property type="nucleotide sequence ID" value="NZ_JARUJP010000030.1"/>
</dbReference>
<comment type="caution">
    <text evidence="12">The sequence shown here is derived from an EMBL/GenBank/DDBJ whole genome shotgun (WGS) entry which is preliminary data.</text>
</comment>
<comment type="function">
    <text evidence="2">May be involved in the biosynthesis of molybdopterin.</text>
</comment>
<dbReference type="NCBIfam" id="NF045515">
    <property type="entry name" value="Glp_gephyrin"/>
    <property type="match status" value="1"/>
</dbReference>
<dbReference type="InterPro" id="IPR001453">
    <property type="entry name" value="MoaB/Mog_dom"/>
</dbReference>
<dbReference type="Gene3D" id="3.40.980.10">
    <property type="entry name" value="MoaB/Mog-like domain"/>
    <property type="match status" value="1"/>
</dbReference>
<name>A0ABU4JXI0_9CLOT</name>
<evidence type="ECO:0000256" key="8">
    <source>
        <dbReference type="ARBA" id="ARBA00023150"/>
    </source>
</evidence>
<dbReference type="Pfam" id="PF03453">
    <property type="entry name" value="MoeA_N"/>
    <property type="match status" value="1"/>
</dbReference>
<dbReference type="Pfam" id="PF03454">
    <property type="entry name" value="MoeA_C"/>
    <property type="match status" value="1"/>
</dbReference>
<dbReference type="PANTHER" id="PTHR10192:SF5">
    <property type="entry name" value="GEPHYRIN"/>
    <property type="match status" value="1"/>
</dbReference>
<dbReference type="Gene3D" id="2.40.340.10">
    <property type="entry name" value="MoeA, C-terminal, domain IV"/>
    <property type="match status" value="1"/>
</dbReference>
<dbReference type="InterPro" id="IPR005111">
    <property type="entry name" value="MoeA_C_domain_IV"/>
</dbReference>
<dbReference type="InterPro" id="IPR036135">
    <property type="entry name" value="MoeA_linker/N_sf"/>
</dbReference>
<dbReference type="InterPro" id="IPR036425">
    <property type="entry name" value="MoaB/Mog-like_dom_sf"/>
</dbReference>
<dbReference type="NCBIfam" id="TIGR00177">
    <property type="entry name" value="molyb_syn"/>
    <property type="match status" value="1"/>
</dbReference>
<evidence type="ECO:0000256" key="2">
    <source>
        <dbReference type="ARBA" id="ARBA00003487"/>
    </source>
</evidence>
<evidence type="ECO:0000313" key="12">
    <source>
        <dbReference type="EMBL" id="MDW8802848.1"/>
    </source>
</evidence>
<dbReference type="Gene3D" id="2.170.190.11">
    <property type="entry name" value="Molybdopterin biosynthesis moea protein, domain 3"/>
    <property type="match status" value="1"/>
</dbReference>
<evidence type="ECO:0000313" key="13">
    <source>
        <dbReference type="Proteomes" id="UP001281656"/>
    </source>
</evidence>
<comment type="cofactor">
    <cofactor evidence="10">
        <name>Mg(2+)</name>
        <dbReference type="ChEBI" id="CHEBI:18420"/>
    </cofactor>
</comment>
<dbReference type="Proteomes" id="UP001281656">
    <property type="component" value="Unassembled WGS sequence"/>
</dbReference>
<comment type="function">
    <text evidence="1 10">Catalyzes the insertion of molybdate into adenylated molybdopterin with the concomitant release of AMP.</text>
</comment>
<keyword evidence="7 10" id="KW-0500">Molybdenum</keyword>
<evidence type="ECO:0000256" key="7">
    <source>
        <dbReference type="ARBA" id="ARBA00022505"/>
    </source>
</evidence>
<keyword evidence="10" id="KW-0460">Magnesium</keyword>
<keyword evidence="13" id="KW-1185">Reference proteome</keyword>
<dbReference type="SUPFAM" id="SSF63867">
    <property type="entry name" value="MoeA C-terminal domain-like"/>
    <property type="match status" value="1"/>
</dbReference>
<comment type="catalytic activity">
    <reaction evidence="9">
        <text>adenylyl-molybdopterin + molybdate = Mo-molybdopterin + AMP + H(+)</text>
        <dbReference type="Rhea" id="RHEA:35047"/>
        <dbReference type="ChEBI" id="CHEBI:15378"/>
        <dbReference type="ChEBI" id="CHEBI:36264"/>
        <dbReference type="ChEBI" id="CHEBI:62727"/>
        <dbReference type="ChEBI" id="CHEBI:71302"/>
        <dbReference type="ChEBI" id="CHEBI:456215"/>
        <dbReference type="EC" id="2.10.1.1"/>
    </reaction>
</comment>
<evidence type="ECO:0000256" key="10">
    <source>
        <dbReference type="RuleBase" id="RU365090"/>
    </source>
</evidence>
<sequence length="403" mass="44324">MISVDDALNMIAENTEVLEAERVDIVHCLNKVLAEDIYSNDNLPPFDKSAMDGYAIRSEDTNNLSGENIIGLEIIGVIKAGDYSKEELNTGQAFKIMTGAALPKGADGVIEIEKVKVKDNKVYISKEVSEGNNIIKLGEEIKKGDLALKKGKIIRPSEVGLLASLGYSSVKVYKSPKVALIITGDELVDIDSKLERGKIRNSNEYSLRALISNLEAEILSLGIVSDDKNTLKEKVNYALENADIVISSGGASVGDYDFIEEILKEIGADIKFNKVSIKPGKPVTFATYKEKLFFGLPGNPMSLITTFEELVKPAIEIMKGKVNLHAEEIEVILADDFKAKAGRRKYIYVELRKENGAYYAHNLGKQCSNHLMVMSKTNGLIIIPEERGTVKAGEVVRGKFMFR</sequence>
<dbReference type="PANTHER" id="PTHR10192">
    <property type="entry name" value="MOLYBDOPTERIN BIOSYNTHESIS PROTEIN"/>
    <property type="match status" value="1"/>
</dbReference>
<protein>
    <recommendedName>
        <fullName evidence="6 10">Molybdopterin molybdenumtransferase</fullName>
        <ecNumber evidence="5 10">2.10.1.1</ecNumber>
    </recommendedName>
</protein>
<dbReference type="CDD" id="cd00887">
    <property type="entry name" value="MoeA"/>
    <property type="match status" value="1"/>
</dbReference>
<dbReference type="PROSITE" id="PS01079">
    <property type="entry name" value="MOCF_BIOSYNTHESIS_2"/>
    <property type="match status" value="1"/>
</dbReference>
<feature type="domain" description="MoaB/Mog" evidence="11">
    <location>
        <begin position="179"/>
        <end position="317"/>
    </location>
</feature>
<evidence type="ECO:0000256" key="9">
    <source>
        <dbReference type="ARBA" id="ARBA00047317"/>
    </source>
</evidence>
<evidence type="ECO:0000259" key="11">
    <source>
        <dbReference type="SMART" id="SM00852"/>
    </source>
</evidence>
<accession>A0ABU4JXI0</accession>
<dbReference type="InterPro" id="IPR008284">
    <property type="entry name" value="MoCF_biosynth_CS"/>
</dbReference>
<evidence type="ECO:0000256" key="3">
    <source>
        <dbReference type="ARBA" id="ARBA00005046"/>
    </source>
</evidence>
<comment type="pathway">
    <text evidence="3 10">Cofactor biosynthesis; molybdopterin biosynthesis.</text>
</comment>
<reference evidence="12 13" key="1">
    <citation type="submission" date="2023-04" db="EMBL/GenBank/DDBJ databases">
        <title>Clostridium tannerae sp. nov., isolated from the fecal material of an alpaca.</title>
        <authorList>
            <person name="Miller S."/>
            <person name="Hendry M."/>
            <person name="King J."/>
            <person name="Sankaranarayanan K."/>
            <person name="Lawson P.A."/>
        </authorList>
    </citation>
    <scope>NUCLEOTIDE SEQUENCE [LARGE SCALE GENOMIC DNA]</scope>
    <source>
        <strain evidence="12 13">A1-XYC3</strain>
    </source>
</reference>
<dbReference type="SMART" id="SM00852">
    <property type="entry name" value="MoCF_biosynth"/>
    <property type="match status" value="1"/>
</dbReference>
<dbReference type="InterPro" id="IPR036688">
    <property type="entry name" value="MoeA_C_domain_IV_sf"/>
</dbReference>